<comment type="caution">
    <text evidence="4">The sequence shown here is derived from an EMBL/GenBank/DDBJ whole genome shotgun (WGS) entry which is preliminary data.</text>
</comment>
<accession>A0ABU5DGV3</accession>
<feature type="domain" description="Peptidase M16 C-terminal" evidence="3">
    <location>
        <begin position="197"/>
        <end position="375"/>
    </location>
</feature>
<feature type="region of interest" description="Disordered" evidence="1">
    <location>
        <begin position="1"/>
        <end position="21"/>
    </location>
</feature>
<dbReference type="PANTHER" id="PTHR11851:SF224">
    <property type="entry name" value="PROCESSING PROTEASE"/>
    <property type="match status" value="1"/>
</dbReference>
<dbReference type="PANTHER" id="PTHR11851">
    <property type="entry name" value="METALLOPROTEASE"/>
    <property type="match status" value="1"/>
</dbReference>
<dbReference type="RefSeq" id="WP_320422839.1">
    <property type="nucleotide sequence ID" value="NZ_JAXCLA010000003.1"/>
</dbReference>
<dbReference type="Proteomes" id="UP001285263">
    <property type="component" value="Unassembled WGS sequence"/>
</dbReference>
<protein>
    <submittedName>
        <fullName evidence="4">Pitrilysin family protein</fullName>
    </submittedName>
</protein>
<evidence type="ECO:0000259" key="3">
    <source>
        <dbReference type="Pfam" id="PF05193"/>
    </source>
</evidence>
<evidence type="ECO:0000313" key="4">
    <source>
        <dbReference type="EMBL" id="MDY0744930.1"/>
    </source>
</evidence>
<dbReference type="Gene3D" id="3.30.830.10">
    <property type="entry name" value="Metalloenzyme, LuxS/M16 peptidase-like"/>
    <property type="match status" value="2"/>
</dbReference>
<evidence type="ECO:0000256" key="1">
    <source>
        <dbReference type="SAM" id="MobiDB-lite"/>
    </source>
</evidence>
<dbReference type="SUPFAM" id="SSF63411">
    <property type="entry name" value="LuxS/MPP-like metallohydrolase"/>
    <property type="match status" value="2"/>
</dbReference>
<organism evidence="4 5">
    <name type="scientific">Roseateles agri</name>
    <dbReference type="NCBI Taxonomy" id="3098619"/>
    <lineage>
        <taxon>Bacteria</taxon>
        <taxon>Pseudomonadati</taxon>
        <taxon>Pseudomonadota</taxon>
        <taxon>Betaproteobacteria</taxon>
        <taxon>Burkholderiales</taxon>
        <taxon>Sphaerotilaceae</taxon>
        <taxon>Roseateles</taxon>
    </lineage>
</organism>
<dbReference type="InterPro" id="IPR050361">
    <property type="entry name" value="MPP/UQCRC_Complex"/>
</dbReference>
<reference evidence="4 5" key="1">
    <citation type="submission" date="2023-11" db="EMBL/GenBank/DDBJ databases">
        <title>Paucibacter sp. nov., isolated from fresh soil in Korea.</title>
        <authorList>
            <person name="Le N.T.T."/>
        </authorList>
    </citation>
    <scope>NUCLEOTIDE SEQUENCE [LARGE SCALE GENOMIC DNA]</scope>
    <source>
        <strain evidence="4 5">R3-3</strain>
    </source>
</reference>
<evidence type="ECO:0000259" key="2">
    <source>
        <dbReference type="Pfam" id="PF00675"/>
    </source>
</evidence>
<dbReference type="Pfam" id="PF05193">
    <property type="entry name" value="Peptidase_M16_C"/>
    <property type="match status" value="1"/>
</dbReference>
<dbReference type="InterPro" id="IPR011249">
    <property type="entry name" value="Metalloenz_LuxS/M16"/>
</dbReference>
<gene>
    <name evidence="4" type="ORF">SNE35_10450</name>
</gene>
<proteinExistence type="predicted"/>
<sequence length="483" mass="50278">MNAPTDTTPPRGFDRPPLPAPAQALAVPTMADAALPNGLRFAAAERRALPLVTAMLLVEAGSLLDPPGKAGLASLAFTLMGKGSQLPGRPARDAATLAIAAESLGGSLEIDTGARASRIAMTVPVNRLDEALALMAEVLRAPTFPAEELERSRAQSLDAIKLNLSDPGALAGLLARRLYWGDTPNGVVTTPASLQRIRREDLVAFHRVQVLRPERTTLVLAGDVDLAGTQALARKHFGDWKQNRMAAPPTPSVVPRPLAPPALLLDLPGAGQGAVVVVAPYAGFGNAPAQRAALRAGAVANAVLGGGYSSRINQEVRIKRGLSYGANSGIESLAGGGMLTAFAQTKNGSVGEVATLLRGEILKLAREDVPAPELAAREAVLVGDFGRGLETTAGLAGAVSEQLLRRRALADLQRVPEELLAVDATRLRAFAGEFWQADALRTVIVADLKAAGAELPAQFPGAWTIRAADLDLGSASLRKAGHR</sequence>
<dbReference type="InterPro" id="IPR011765">
    <property type="entry name" value="Pept_M16_N"/>
</dbReference>
<evidence type="ECO:0000313" key="5">
    <source>
        <dbReference type="Proteomes" id="UP001285263"/>
    </source>
</evidence>
<dbReference type="EMBL" id="JAXCLA010000003">
    <property type="protein sequence ID" value="MDY0744930.1"/>
    <property type="molecule type" value="Genomic_DNA"/>
</dbReference>
<name>A0ABU5DGV3_9BURK</name>
<dbReference type="Pfam" id="PF00675">
    <property type="entry name" value="Peptidase_M16"/>
    <property type="match status" value="1"/>
</dbReference>
<feature type="domain" description="Peptidase M16 N-terminal" evidence="2">
    <location>
        <begin position="50"/>
        <end position="158"/>
    </location>
</feature>
<dbReference type="InterPro" id="IPR007863">
    <property type="entry name" value="Peptidase_M16_C"/>
</dbReference>
<keyword evidence="5" id="KW-1185">Reference proteome</keyword>